<dbReference type="Gene3D" id="3.40.50.720">
    <property type="entry name" value="NAD(P)-binding Rossmann-like Domain"/>
    <property type="match status" value="1"/>
</dbReference>
<dbReference type="InterPro" id="IPR036291">
    <property type="entry name" value="NAD(P)-bd_dom_sf"/>
</dbReference>
<dbReference type="Pfam" id="PF13561">
    <property type="entry name" value="adh_short_C2"/>
    <property type="match status" value="1"/>
</dbReference>
<protein>
    <submittedName>
        <fullName evidence="3">Glucose 1-dehydrogenase</fullName>
    </submittedName>
</protein>
<evidence type="ECO:0000256" key="1">
    <source>
        <dbReference type="ARBA" id="ARBA00006484"/>
    </source>
</evidence>
<keyword evidence="2" id="KW-0560">Oxidoreductase</keyword>
<dbReference type="PROSITE" id="PS00061">
    <property type="entry name" value="ADH_SHORT"/>
    <property type="match status" value="1"/>
</dbReference>
<proteinExistence type="inferred from homology"/>
<dbReference type="InterPro" id="IPR002347">
    <property type="entry name" value="SDR_fam"/>
</dbReference>
<name>A0A2P8GI69_9BACT</name>
<reference evidence="3 4" key="1">
    <citation type="submission" date="2018-03" db="EMBL/GenBank/DDBJ databases">
        <title>Genomic Encyclopedia of Archaeal and Bacterial Type Strains, Phase II (KMG-II): from individual species to whole genera.</title>
        <authorList>
            <person name="Goeker M."/>
        </authorList>
    </citation>
    <scope>NUCLEOTIDE SEQUENCE [LARGE SCALE GENOMIC DNA]</scope>
    <source>
        <strain evidence="3 4">DSM 29057</strain>
    </source>
</reference>
<dbReference type="EMBL" id="PYAS01000001">
    <property type="protein sequence ID" value="PSL33661.1"/>
    <property type="molecule type" value="Genomic_DNA"/>
</dbReference>
<dbReference type="CDD" id="cd05233">
    <property type="entry name" value="SDR_c"/>
    <property type="match status" value="1"/>
</dbReference>
<sequence>MNKIFQEQVVVISGGLGDIGKAIALAFASEGASVAIGDIRPAREAEALLAEITSQGVQAHYRQVDVARPEEVAGWIGAVENALGTPQIVISNAATVTIAGIETVSDQQWANEIDINLNGSFYLSRTAASRMIAAQIPGRILFVGSWAAHAVHPNLPAYSVSKAGVRMLCKCMALELAPHQILVNEIAPGYVEAGLSASIWKTAPELAEQARQRVPVKKLITTGEVARQVLHLCHPDNVHMTGSTLLMDGGLSLLT</sequence>
<comment type="caution">
    <text evidence="3">The sequence shown here is derived from an EMBL/GenBank/DDBJ whole genome shotgun (WGS) entry which is preliminary data.</text>
</comment>
<evidence type="ECO:0000313" key="3">
    <source>
        <dbReference type="EMBL" id="PSL33661.1"/>
    </source>
</evidence>
<dbReference type="GO" id="GO:0016491">
    <property type="term" value="F:oxidoreductase activity"/>
    <property type="evidence" value="ECO:0007669"/>
    <property type="project" value="UniProtKB-KW"/>
</dbReference>
<accession>A0A2P8GI69</accession>
<dbReference type="RefSeq" id="WP_106593371.1">
    <property type="nucleotide sequence ID" value="NZ_PYAS01000001.1"/>
</dbReference>
<dbReference type="FunFam" id="3.40.50.720:FF:000084">
    <property type="entry name" value="Short-chain dehydrogenase reductase"/>
    <property type="match status" value="1"/>
</dbReference>
<evidence type="ECO:0000256" key="2">
    <source>
        <dbReference type="ARBA" id="ARBA00023002"/>
    </source>
</evidence>
<dbReference type="InterPro" id="IPR020904">
    <property type="entry name" value="Sc_DH/Rdtase_CS"/>
</dbReference>
<gene>
    <name evidence="3" type="ORF">CLV60_10130</name>
</gene>
<organism evidence="3 4">
    <name type="scientific">Dyadobacter jiangsuensis</name>
    <dbReference type="NCBI Taxonomy" id="1591085"/>
    <lineage>
        <taxon>Bacteria</taxon>
        <taxon>Pseudomonadati</taxon>
        <taxon>Bacteroidota</taxon>
        <taxon>Cytophagia</taxon>
        <taxon>Cytophagales</taxon>
        <taxon>Spirosomataceae</taxon>
        <taxon>Dyadobacter</taxon>
    </lineage>
</organism>
<dbReference type="Proteomes" id="UP000241964">
    <property type="component" value="Unassembled WGS sequence"/>
</dbReference>
<dbReference type="PANTHER" id="PTHR43669:SF8">
    <property type="entry name" value="SHORT-CHAIN TYPE DEHYDROGENASE_REDUCTASE-RELATED"/>
    <property type="match status" value="1"/>
</dbReference>
<dbReference type="AlphaFoldDB" id="A0A2P8GI69"/>
<dbReference type="OrthoDB" id="9788235at2"/>
<evidence type="ECO:0000313" key="4">
    <source>
        <dbReference type="Proteomes" id="UP000241964"/>
    </source>
</evidence>
<comment type="similarity">
    <text evidence="1">Belongs to the short-chain dehydrogenases/reductases (SDR) family.</text>
</comment>
<keyword evidence="4" id="KW-1185">Reference proteome</keyword>
<dbReference type="PANTHER" id="PTHR43669">
    <property type="entry name" value="5-KETO-D-GLUCONATE 5-REDUCTASE"/>
    <property type="match status" value="1"/>
</dbReference>
<dbReference type="PRINTS" id="PR00081">
    <property type="entry name" value="GDHRDH"/>
</dbReference>
<dbReference type="SUPFAM" id="SSF51735">
    <property type="entry name" value="NAD(P)-binding Rossmann-fold domains"/>
    <property type="match status" value="1"/>
</dbReference>